<keyword evidence="5" id="KW-1185">Reference proteome</keyword>
<dbReference type="EMBL" id="NCSJ02000058">
    <property type="protein sequence ID" value="RFU32264.1"/>
    <property type="molecule type" value="Genomic_DNA"/>
</dbReference>
<dbReference type="InterPro" id="IPR011032">
    <property type="entry name" value="GroES-like_sf"/>
</dbReference>
<dbReference type="STRING" id="5539.A0A3E2HFR6"/>
<gene>
    <name evidence="4" type="ORF">B7463_g4087</name>
</gene>
<name>A0A3E2HFR6_SCYLI</name>
<dbReference type="InterPro" id="IPR036291">
    <property type="entry name" value="NAD(P)-bd_dom_sf"/>
</dbReference>
<evidence type="ECO:0000256" key="1">
    <source>
        <dbReference type="ARBA" id="ARBA00008072"/>
    </source>
</evidence>
<dbReference type="SUPFAM" id="SSF50129">
    <property type="entry name" value="GroES-like"/>
    <property type="match status" value="1"/>
</dbReference>
<dbReference type="OrthoDB" id="10257049at2759"/>
<dbReference type="PANTHER" id="PTHR45348">
    <property type="entry name" value="HYPOTHETICAL OXIDOREDUCTASE (EUROFUNG)"/>
    <property type="match status" value="1"/>
</dbReference>
<protein>
    <recommendedName>
        <fullName evidence="3">Enoyl reductase (ER) domain-containing protein</fullName>
    </recommendedName>
</protein>
<comment type="caution">
    <text evidence="4">The sequence shown here is derived from an EMBL/GenBank/DDBJ whole genome shotgun (WGS) entry which is preliminary data.</text>
</comment>
<evidence type="ECO:0000313" key="4">
    <source>
        <dbReference type="EMBL" id="RFU32264.1"/>
    </source>
</evidence>
<feature type="non-terminal residue" evidence="4">
    <location>
        <position position="349"/>
    </location>
</feature>
<evidence type="ECO:0000313" key="5">
    <source>
        <dbReference type="Proteomes" id="UP000258309"/>
    </source>
</evidence>
<dbReference type="InterPro" id="IPR047122">
    <property type="entry name" value="Trans-enoyl_RdTase-like"/>
</dbReference>
<dbReference type="Gene3D" id="3.90.180.10">
    <property type="entry name" value="Medium-chain alcohol dehydrogenases, catalytic domain"/>
    <property type="match status" value="1"/>
</dbReference>
<dbReference type="Pfam" id="PF08240">
    <property type="entry name" value="ADH_N"/>
    <property type="match status" value="1"/>
</dbReference>
<sequence>MSSIPTGHHLAAILPSKGARLEFTNVPTPTPGPNELLIEVKSIALNPVDWYQRDRGFLITKYPAILGSDVAGTIISTGSSVTSEDFKPGTRVAAFASGFYENGNIEYGSFQTHVLVPASAAVPLPDSISFNEGSLLPMAVETTWAGWYSIGLARDTKYTAADKKGLLVWGGASSVGSAALQVAKLMGFTVYTTASEKHHEYLKKLGATRAFDYKNEGVVEQIIKAANEDGIAIQTAYNAALGASEQCIEVLKEFKGDGVAKLASAARLPDNCPKVDGIEIKFVAPPTDLEGRIEHFHFVFNIWLKEKLATGEFVPSPKIQVIPGGLEAANTGLDVLTKGVSGVKLVLEL</sequence>
<evidence type="ECO:0000259" key="3">
    <source>
        <dbReference type="SMART" id="SM00829"/>
    </source>
</evidence>
<feature type="domain" description="Enoyl reductase (ER)" evidence="3">
    <location>
        <begin position="18"/>
        <end position="347"/>
    </location>
</feature>
<reference evidence="4 5" key="1">
    <citation type="submission" date="2018-05" db="EMBL/GenBank/DDBJ databases">
        <title>Draft genome sequence of Scytalidium lignicola DSM 105466, a ubiquitous saprotrophic fungus.</title>
        <authorList>
            <person name="Buettner E."/>
            <person name="Gebauer A.M."/>
            <person name="Hofrichter M."/>
            <person name="Liers C."/>
            <person name="Kellner H."/>
        </authorList>
    </citation>
    <scope>NUCLEOTIDE SEQUENCE [LARGE SCALE GENOMIC DNA]</scope>
    <source>
        <strain evidence="4 5">DSM 105466</strain>
    </source>
</reference>
<dbReference type="InterPro" id="IPR020843">
    <property type="entry name" value="ER"/>
</dbReference>
<feature type="non-terminal residue" evidence="4">
    <location>
        <position position="1"/>
    </location>
</feature>
<proteinExistence type="inferred from homology"/>
<dbReference type="SUPFAM" id="SSF51735">
    <property type="entry name" value="NAD(P)-binding Rossmann-fold domains"/>
    <property type="match status" value="1"/>
</dbReference>
<dbReference type="InterPro" id="IPR013149">
    <property type="entry name" value="ADH-like_C"/>
</dbReference>
<dbReference type="AlphaFoldDB" id="A0A3E2HFR6"/>
<dbReference type="OMA" id="QITFNFP"/>
<comment type="similarity">
    <text evidence="1">Belongs to the zinc-containing alcohol dehydrogenase family.</text>
</comment>
<keyword evidence="2" id="KW-0560">Oxidoreductase</keyword>
<evidence type="ECO:0000256" key="2">
    <source>
        <dbReference type="ARBA" id="ARBA00023002"/>
    </source>
</evidence>
<dbReference type="Pfam" id="PF00107">
    <property type="entry name" value="ADH_zinc_N"/>
    <property type="match status" value="1"/>
</dbReference>
<dbReference type="PANTHER" id="PTHR45348:SF2">
    <property type="entry name" value="ZINC-TYPE ALCOHOL DEHYDROGENASE-LIKE PROTEIN C2E1P3.01"/>
    <property type="match status" value="1"/>
</dbReference>
<dbReference type="Gene3D" id="3.40.50.720">
    <property type="entry name" value="NAD(P)-binding Rossmann-like Domain"/>
    <property type="match status" value="1"/>
</dbReference>
<dbReference type="SMART" id="SM00829">
    <property type="entry name" value="PKS_ER"/>
    <property type="match status" value="1"/>
</dbReference>
<dbReference type="GO" id="GO:0016651">
    <property type="term" value="F:oxidoreductase activity, acting on NAD(P)H"/>
    <property type="evidence" value="ECO:0007669"/>
    <property type="project" value="InterPro"/>
</dbReference>
<accession>A0A3E2HFR6</accession>
<dbReference type="Proteomes" id="UP000258309">
    <property type="component" value="Unassembled WGS sequence"/>
</dbReference>
<dbReference type="CDD" id="cd08249">
    <property type="entry name" value="enoyl_reductase_like"/>
    <property type="match status" value="1"/>
</dbReference>
<dbReference type="InterPro" id="IPR013154">
    <property type="entry name" value="ADH-like_N"/>
</dbReference>
<organism evidence="4 5">
    <name type="scientific">Scytalidium lignicola</name>
    <name type="common">Hyphomycete</name>
    <dbReference type="NCBI Taxonomy" id="5539"/>
    <lineage>
        <taxon>Eukaryota</taxon>
        <taxon>Fungi</taxon>
        <taxon>Dikarya</taxon>
        <taxon>Ascomycota</taxon>
        <taxon>Pezizomycotina</taxon>
        <taxon>Leotiomycetes</taxon>
        <taxon>Leotiomycetes incertae sedis</taxon>
        <taxon>Scytalidium</taxon>
    </lineage>
</organism>